<dbReference type="InterPro" id="IPR020622">
    <property type="entry name" value="Ala_racemase_pyridoxalP-BS"/>
</dbReference>
<dbReference type="SUPFAM" id="SSF50621">
    <property type="entry name" value="Alanine racemase C-terminal domain-like"/>
    <property type="match status" value="1"/>
</dbReference>
<dbReference type="PRINTS" id="PR00992">
    <property type="entry name" value="ALARACEMASE"/>
</dbReference>
<feature type="active site" description="Proton acceptor; specific for D-alanine" evidence="7">
    <location>
        <position position="33"/>
    </location>
</feature>
<dbReference type="SUPFAM" id="SSF51419">
    <property type="entry name" value="PLP-binding barrel"/>
    <property type="match status" value="1"/>
</dbReference>
<dbReference type="NCBIfam" id="TIGR00492">
    <property type="entry name" value="alr"/>
    <property type="match status" value="1"/>
</dbReference>
<dbReference type="PROSITE" id="PS00395">
    <property type="entry name" value="ALANINE_RACEMASE"/>
    <property type="match status" value="1"/>
</dbReference>
<evidence type="ECO:0000313" key="11">
    <source>
        <dbReference type="EMBL" id="TDQ37028.1"/>
    </source>
</evidence>
<dbReference type="HAMAP" id="MF_01201">
    <property type="entry name" value="Ala_racemase"/>
    <property type="match status" value="1"/>
</dbReference>
<feature type="binding site" evidence="7 9">
    <location>
        <position position="129"/>
    </location>
    <ligand>
        <name>substrate</name>
    </ligand>
</feature>
<comment type="catalytic activity">
    <reaction evidence="1 7">
        <text>L-alanine = D-alanine</text>
        <dbReference type="Rhea" id="RHEA:20249"/>
        <dbReference type="ChEBI" id="CHEBI:57416"/>
        <dbReference type="ChEBI" id="CHEBI:57972"/>
        <dbReference type="EC" id="5.1.1.1"/>
    </reaction>
</comment>
<evidence type="ECO:0000256" key="1">
    <source>
        <dbReference type="ARBA" id="ARBA00000316"/>
    </source>
</evidence>
<gene>
    <name evidence="11" type="ORF">DFQ45_10927</name>
</gene>
<sequence>MRPAQATIDLSALLHNYRLAKTLSRGGALAVVKADAYGHGAVRCARALAAEADGFAVACIEEALELRQAGIQLPILLLEGVFHPDELALCVEQDFWLVVHAWWQLELLEQAALSRPLNCWLKLDSGMHRVGFFPHEYAAAWQRLRACANVADIVMMTHLARADEPERVSTLEQLRQFDSATKGLEGLRSLSNSAATLDWPEMASDWTRPGIMLYGSNPLAASHELGRHLQPVMTLESRVIAVRELPAGEAVGYGARFVTPGPARIGVVAMGYADGYPRHAMDGTPVLVDGQPAALAGRVSMDMLTVDLTRLPQAGVGSKVELWGRHLPVEQVARHADTIAYTLLTGVRRVAWHYHG</sequence>
<dbReference type="GO" id="GO:0030170">
    <property type="term" value="F:pyridoxal phosphate binding"/>
    <property type="evidence" value="ECO:0007669"/>
    <property type="project" value="UniProtKB-UniRule"/>
</dbReference>
<dbReference type="CDD" id="cd06827">
    <property type="entry name" value="PLPDE_III_AR_proteobact"/>
    <property type="match status" value="1"/>
</dbReference>
<evidence type="ECO:0000256" key="2">
    <source>
        <dbReference type="ARBA" id="ARBA00001933"/>
    </source>
</evidence>
<dbReference type="PANTHER" id="PTHR30511">
    <property type="entry name" value="ALANINE RACEMASE"/>
    <property type="match status" value="1"/>
</dbReference>
<dbReference type="FunFam" id="2.40.37.10:FF:000002">
    <property type="entry name" value="Alanine racemase"/>
    <property type="match status" value="1"/>
</dbReference>
<evidence type="ECO:0000313" key="12">
    <source>
        <dbReference type="Proteomes" id="UP000294575"/>
    </source>
</evidence>
<evidence type="ECO:0000256" key="7">
    <source>
        <dbReference type="HAMAP-Rule" id="MF_01201"/>
    </source>
</evidence>
<dbReference type="RefSeq" id="WP_101497086.1">
    <property type="nucleotide sequence ID" value="NZ_LNJZ01000008.1"/>
</dbReference>
<dbReference type="UniPathway" id="UPA00042">
    <property type="reaction ID" value="UER00497"/>
</dbReference>
<dbReference type="InterPro" id="IPR001608">
    <property type="entry name" value="Ala_racemase_N"/>
</dbReference>
<evidence type="ECO:0000256" key="4">
    <source>
        <dbReference type="ARBA" id="ARBA00013089"/>
    </source>
</evidence>
<dbReference type="FunFam" id="3.20.20.10:FF:000002">
    <property type="entry name" value="Alanine racemase"/>
    <property type="match status" value="1"/>
</dbReference>
<feature type="domain" description="Alanine racemase C-terminal" evidence="10">
    <location>
        <begin position="232"/>
        <end position="355"/>
    </location>
</feature>
<dbReference type="EMBL" id="SNYK01000009">
    <property type="protein sequence ID" value="TDQ37028.1"/>
    <property type="molecule type" value="Genomic_DNA"/>
</dbReference>
<dbReference type="Pfam" id="PF00842">
    <property type="entry name" value="Ala_racemase_C"/>
    <property type="match status" value="1"/>
</dbReference>
<dbReference type="AlphaFoldDB" id="A0A4R6TTL9"/>
<dbReference type="EC" id="5.1.1.1" evidence="4 7"/>
<comment type="pathway">
    <text evidence="7">Amino-acid biosynthesis; D-alanine biosynthesis; D-alanine from L-alanine: step 1/1.</text>
</comment>
<feature type="modified residue" description="N6-(pyridoxal phosphate)lysine" evidence="7 8">
    <location>
        <position position="33"/>
    </location>
</feature>
<dbReference type="GO" id="GO:0005829">
    <property type="term" value="C:cytosol"/>
    <property type="evidence" value="ECO:0007669"/>
    <property type="project" value="TreeGrafter"/>
</dbReference>
<keyword evidence="12" id="KW-1185">Reference proteome</keyword>
<protein>
    <recommendedName>
        <fullName evidence="4 7">Alanine racemase</fullName>
        <ecNumber evidence="4 7">5.1.1.1</ecNumber>
    </recommendedName>
</protein>
<comment type="function">
    <text evidence="7">Catalyzes the interconversion of L-alanine and D-alanine. May also act on other amino acids.</text>
</comment>
<dbReference type="Gene3D" id="3.20.20.10">
    <property type="entry name" value="Alanine racemase"/>
    <property type="match status" value="1"/>
</dbReference>
<proteinExistence type="inferred from homology"/>
<dbReference type="InterPro" id="IPR000821">
    <property type="entry name" value="Ala_racemase"/>
</dbReference>
<organism evidence="11 12">
    <name type="scientific">Thiopseudomonas denitrificans</name>
    <dbReference type="NCBI Taxonomy" id="1501432"/>
    <lineage>
        <taxon>Bacteria</taxon>
        <taxon>Pseudomonadati</taxon>
        <taxon>Pseudomonadota</taxon>
        <taxon>Gammaproteobacteria</taxon>
        <taxon>Pseudomonadales</taxon>
        <taxon>Pseudomonadaceae</taxon>
        <taxon>Thiopseudomonas</taxon>
    </lineage>
</organism>
<dbReference type="InterPro" id="IPR029066">
    <property type="entry name" value="PLP-binding_barrel"/>
</dbReference>
<dbReference type="SMART" id="SM01005">
    <property type="entry name" value="Ala_racemase_C"/>
    <property type="match status" value="1"/>
</dbReference>
<dbReference type="InterPro" id="IPR011079">
    <property type="entry name" value="Ala_racemase_C"/>
</dbReference>
<dbReference type="InterPro" id="IPR009006">
    <property type="entry name" value="Ala_racemase/Decarboxylase_C"/>
</dbReference>
<keyword evidence="6 7" id="KW-0413">Isomerase</keyword>
<name>A0A4R6TTL9_9GAMM</name>
<dbReference type="OrthoDB" id="9813814at2"/>
<dbReference type="Pfam" id="PF01168">
    <property type="entry name" value="Ala_racemase_N"/>
    <property type="match status" value="1"/>
</dbReference>
<feature type="active site" description="Proton acceptor; specific for L-alanine" evidence="7">
    <location>
        <position position="253"/>
    </location>
</feature>
<dbReference type="GO" id="GO:0030632">
    <property type="term" value="P:D-alanine biosynthetic process"/>
    <property type="evidence" value="ECO:0007669"/>
    <property type="project" value="UniProtKB-UniRule"/>
</dbReference>
<comment type="caution">
    <text evidence="11">The sequence shown here is derived from an EMBL/GenBank/DDBJ whole genome shotgun (WGS) entry which is preliminary data.</text>
</comment>
<evidence type="ECO:0000256" key="6">
    <source>
        <dbReference type="ARBA" id="ARBA00023235"/>
    </source>
</evidence>
<accession>A0A4R6TTL9</accession>
<dbReference type="Gene3D" id="2.40.37.10">
    <property type="entry name" value="Lyase, Ornithine Decarboxylase, Chain A, domain 1"/>
    <property type="match status" value="1"/>
</dbReference>
<comment type="cofactor">
    <cofactor evidence="2 7 8">
        <name>pyridoxal 5'-phosphate</name>
        <dbReference type="ChEBI" id="CHEBI:597326"/>
    </cofactor>
</comment>
<dbReference type="PANTHER" id="PTHR30511:SF0">
    <property type="entry name" value="ALANINE RACEMASE, CATABOLIC-RELATED"/>
    <property type="match status" value="1"/>
</dbReference>
<dbReference type="Proteomes" id="UP000294575">
    <property type="component" value="Unassembled WGS sequence"/>
</dbReference>
<reference evidence="11 12" key="1">
    <citation type="submission" date="2019-03" db="EMBL/GenBank/DDBJ databases">
        <title>Genomic Encyclopedia of Type Strains, Phase IV (KMG-IV): sequencing the most valuable type-strain genomes for metagenomic binning, comparative biology and taxonomic classification.</title>
        <authorList>
            <person name="Goeker M."/>
        </authorList>
    </citation>
    <scope>NUCLEOTIDE SEQUENCE [LARGE SCALE GENOMIC DNA]</scope>
    <source>
        <strain evidence="11 12">DSM 28679</strain>
    </source>
</reference>
<evidence type="ECO:0000259" key="10">
    <source>
        <dbReference type="SMART" id="SM01005"/>
    </source>
</evidence>
<feature type="binding site" evidence="7 9">
    <location>
        <position position="301"/>
    </location>
    <ligand>
        <name>substrate</name>
    </ligand>
</feature>
<evidence type="ECO:0000256" key="9">
    <source>
        <dbReference type="PIRSR" id="PIRSR600821-52"/>
    </source>
</evidence>
<evidence type="ECO:0000256" key="8">
    <source>
        <dbReference type="PIRSR" id="PIRSR600821-50"/>
    </source>
</evidence>
<evidence type="ECO:0000256" key="3">
    <source>
        <dbReference type="ARBA" id="ARBA00007880"/>
    </source>
</evidence>
<comment type="similarity">
    <text evidence="3 7">Belongs to the alanine racemase family.</text>
</comment>
<evidence type="ECO:0000256" key="5">
    <source>
        <dbReference type="ARBA" id="ARBA00022898"/>
    </source>
</evidence>
<keyword evidence="5 7" id="KW-0663">Pyridoxal phosphate</keyword>
<dbReference type="GO" id="GO:0008784">
    <property type="term" value="F:alanine racemase activity"/>
    <property type="evidence" value="ECO:0007669"/>
    <property type="project" value="UniProtKB-UniRule"/>
</dbReference>